<reference evidence="1 2" key="1">
    <citation type="submission" date="2017-03" db="EMBL/GenBank/DDBJ databases">
        <authorList>
            <person name="Afonso C.L."/>
            <person name="Miller P.J."/>
            <person name="Scott M.A."/>
            <person name="Spackman E."/>
            <person name="Goraichik I."/>
            <person name="Dimitrov K.M."/>
            <person name="Suarez D.L."/>
            <person name="Swayne D.E."/>
        </authorList>
    </citation>
    <scope>NUCLEOTIDE SEQUENCE [LARGE SCALE GENOMIC DNA]</scope>
    <source>
        <strain evidence="1 2">CIP 102111</strain>
    </source>
</reference>
<organism evidence="1 2">
    <name type="scientific">Brevibacterium casei CIP 102111</name>
    <dbReference type="NCBI Taxonomy" id="1255625"/>
    <lineage>
        <taxon>Bacteria</taxon>
        <taxon>Bacillati</taxon>
        <taxon>Actinomycetota</taxon>
        <taxon>Actinomycetes</taxon>
        <taxon>Micrococcales</taxon>
        <taxon>Brevibacteriaceae</taxon>
        <taxon>Brevibacterium</taxon>
    </lineage>
</organism>
<gene>
    <name evidence="1" type="ORF">BC102111_02844</name>
</gene>
<evidence type="ECO:0000313" key="1">
    <source>
        <dbReference type="EMBL" id="SMX94088.1"/>
    </source>
</evidence>
<sequence>MLLLALDGETGGGEPRVAASAPRAGNVGALDWQTTGSAAAGAGAQDSSAPRIVARLGRFLLGFGGVAAPVVPVLRPRCEDDAT</sequence>
<dbReference type="EMBL" id="FXZC01000006">
    <property type="protein sequence ID" value="SMX94088.1"/>
    <property type="molecule type" value="Genomic_DNA"/>
</dbReference>
<name>A0A2H1K3E7_9MICO</name>
<protein>
    <submittedName>
        <fullName evidence="1">Uncharacterized protein</fullName>
    </submittedName>
</protein>
<dbReference type="AlphaFoldDB" id="A0A2H1K3E7"/>
<proteinExistence type="predicted"/>
<dbReference type="Proteomes" id="UP000234333">
    <property type="component" value="Unassembled WGS sequence"/>
</dbReference>
<evidence type="ECO:0000313" key="2">
    <source>
        <dbReference type="Proteomes" id="UP000234333"/>
    </source>
</evidence>
<accession>A0A2H1K3E7</accession>